<dbReference type="GO" id="GO:0005886">
    <property type="term" value="C:plasma membrane"/>
    <property type="evidence" value="ECO:0007669"/>
    <property type="project" value="TreeGrafter"/>
</dbReference>
<protein>
    <submittedName>
        <fullName evidence="3">Uncharacterized protein</fullName>
    </submittedName>
</protein>
<feature type="region of interest" description="Disordered" evidence="2">
    <location>
        <begin position="1"/>
        <end position="24"/>
    </location>
</feature>
<dbReference type="GO" id="GO:0005783">
    <property type="term" value="C:endoplasmic reticulum"/>
    <property type="evidence" value="ECO:0007669"/>
    <property type="project" value="TreeGrafter"/>
</dbReference>
<feature type="compositionally biased region" description="Basic residues" evidence="2">
    <location>
        <begin position="102"/>
        <end position="131"/>
    </location>
</feature>
<dbReference type="PANTHER" id="PTHR31752:SF58">
    <property type="entry name" value="AUXIN EFFLUX CARRIER COMPONENT"/>
    <property type="match status" value="1"/>
</dbReference>
<proteinExistence type="predicted"/>
<evidence type="ECO:0000256" key="1">
    <source>
        <dbReference type="ARBA" id="ARBA00022448"/>
    </source>
</evidence>
<name>A0A0A9DBE3_ARUDO</name>
<dbReference type="GO" id="GO:0009926">
    <property type="term" value="P:auxin polar transport"/>
    <property type="evidence" value="ECO:0007669"/>
    <property type="project" value="TreeGrafter"/>
</dbReference>
<keyword evidence="1" id="KW-0813">Transport</keyword>
<organism evidence="3">
    <name type="scientific">Arundo donax</name>
    <name type="common">Giant reed</name>
    <name type="synonym">Donax arundinaceus</name>
    <dbReference type="NCBI Taxonomy" id="35708"/>
    <lineage>
        <taxon>Eukaryota</taxon>
        <taxon>Viridiplantae</taxon>
        <taxon>Streptophyta</taxon>
        <taxon>Embryophyta</taxon>
        <taxon>Tracheophyta</taxon>
        <taxon>Spermatophyta</taxon>
        <taxon>Magnoliopsida</taxon>
        <taxon>Liliopsida</taxon>
        <taxon>Poales</taxon>
        <taxon>Poaceae</taxon>
        <taxon>PACMAD clade</taxon>
        <taxon>Arundinoideae</taxon>
        <taxon>Arundineae</taxon>
        <taxon>Arundo</taxon>
    </lineage>
</organism>
<evidence type="ECO:0000256" key="2">
    <source>
        <dbReference type="SAM" id="MobiDB-lite"/>
    </source>
</evidence>
<feature type="compositionally biased region" description="Basic residues" evidence="2">
    <location>
        <begin position="241"/>
        <end position="266"/>
    </location>
</feature>
<feature type="region of interest" description="Disordered" evidence="2">
    <location>
        <begin position="38"/>
        <end position="66"/>
    </location>
</feature>
<dbReference type="InterPro" id="IPR051107">
    <property type="entry name" value="Auxin_Efflux_Carrier"/>
</dbReference>
<feature type="region of interest" description="Disordered" evidence="2">
    <location>
        <begin position="101"/>
        <end position="160"/>
    </location>
</feature>
<feature type="region of interest" description="Disordered" evidence="2">
    <location>
        <begin position="241"/>
        <end position="272"/>
    </location>
</feature>
<dbReference type="AlphaFoldDB" id="A0A0A9DBE3"/>
<dbReference type="PANTHER" id="PTHR31752">
    <property type="entry name" value="AUXIN EFFLUX CARRIER COMPONENT 1B-RELATED"/>
    <property type="match status" value="1"/>
</dbReference>
<accession>A0A0A9DBE3</accession>
<reference evidence="3" key="1">
    <citation type="submission" date="2014-09" db="EMBL/GenBank/DDBJ databases">
        <authorList>
            <person name="Magalhaes I.L.F."/>
            <person name="Oliveira U."/>
            <person name="Santos F.R."/>
            <person name="Vidigal T.H.D.A."/>
            <person name="Brescovit A.D."/>
            <person name="Santos A.J."/>
        </authorList>
    </citation>
    <scope>NUCLEOTIDE SEQUENCE</scope>
    <source>
        <tissue evidence="3">Shoot tissue taken approximately 20 cm above the soil surface</tissue>
    </source>
</reference>
<dbReference type="EMBL" id="GBRH01211976">
    <property type="protein sequence ID" value="JAD85919.1"/>
    <property type="molecule type" value="Transcribed_RNA"/>
</dbReference>
<sequence>MTGRRPADLACSSRVEKIGSADEDSLTSLLNQTKDHQLAAESEGNEDDRVGGRVQGGGGHGAALLRPGPRLRLGAVVEALHAGPVRRHQPPRHLLRVPLLRLRPHRPRRHVRHQLPRPGRRRRRQGRRRAGPRQLRGRVPLVRGQRKRRRRAGNDDDDDGAGAGCGGCSYSWCITGFLLAALNNALPMGIPLLNAMYGEWAHDVAVQMSMMQIVVWFPLMLVVFEARQAWLEMPLSGRGAGRRRRARGGRPRGLRGTGGRRRRRVGRGSEDDDGVAVLGAAAEECWAQARLQPQRLREPSWGGMVFHCTQVALGASGHRRWLSDDHVKDRDWTGDV</sequence>
<dbReference type="GO" id="GO:0010329">
    <property type="term" value="F:auxin efflux transmembrane transporter activity"/>
    <property type="evidence" value="ECO:0007669"/>
    <property type="project" value="TreeGrafter"/>
</dbReference>
<evidence type="ECO:0000313" key="3">
    <source>
        <dbReference type="EMBL" id="JAD85919.1"/>
    </source>
</evidence>
<reference evidence="3" key="2">
    <citation type="journal article" date="2015" name="Data Brief">
        <title>Shoot transcriptome of the giant reed, Arundo donax.</title>
        <authorList>
            <person name="Barrero R.A."/>
            <person name="Guerrero F.D."/>
            <person name="Moolhuijzen P."/>
            <person name="Goolsby J.A."/>
            <person name="Tidwell J."/>
            <person name="Bellgard S.E."/>
            <person name="Bellgard M.I."/>
        </authorList>
    </citation>
    <scope>NUCLEOTIDE SEQUENCE</scope>
    <source>
        <tissue evidence="3">Shoot tissue taken approximately 20 cm above the soil surface</tissue>
    </source>
</reference>